<evidence type="ECO:0000313" key="2">
    <source>
        <dbReference type="Proteomes" id="UP000586827"/>
    </source>
</evidence>
<dbReference type="RefSeq" id="WP_067521776.1">
    <property type="nucleotide sequence ID" value="NZ_JABELX010000011.1"/>
</dbReference>
<sequence>MTGFDFHLQDLNLWDLTVSGYDDELDGDLNLPDGDLVDVESSIQDLTADYAELRRARPTRIRGDHGWREIEWDNGAVHRYEWTPYTMDMRCDECSSPDADLYVVHDELWASSGLDGWVCFRCLEKAIGRRLVPSDFKSLPGNTDVVHHGPELRERLGLS</sequence>
<protein>
    <submittedName>
        <fullName evidence="1">Uncharacterized protein</fullName>
    </submittedName>
</protein>
<dbReference type="Proteomes" id="UP000586827">
    <property type="component" value="Unassembled WGS sequence"/>
</dbReference>
<evidence type="ECO:0000313" key="1">
    <source>
        <dbReference type="EMBL" id="NNH73853.1"/>
    </source>
</evidence>
<keyword evidence="2" id="KW-1185">Reference proteome</keyword>
<name>A0A849C550_9NOCA</name>
<accession>A0A849C550</accession>
<gene>
    <name evidence="1" type="ORF">HLB23_29040</name>
</gene>
<proteinExistence type="predicted"/>
<organism evidence="1 2">
    <name type="scientific">Nocardia uniformis</name>
    <dbReference type="NCBI Taxonomy" id="53432"/>
    <lineage>
        <taxon>Bacteria</taxon>
        <taxon>Bacillati</taxon>
        <taxon>Actinomycetota</taxon>
        <taxon>Actinomycetes</taxon>
        <taxon>Mycobacteriales</taxon>
        <taxon>Nocardiaceae</taxon>
        <taxon>Nocardia</taxon>
    </lineage>
</organism>
<dbReference type="AlphaFoldDB" id="A0A849C550"/>
<reference evidence="1 2" key="1">
    <citation type="submission" date="2020-05" db="EMBL/GenBank/DDBJ databases">
        <title>MicrobeNet Type strains.</title>
        <authorList>
            <person name="Nicholson A.C."/>
        </authorList>
    </citation>
    <scope>NUCLEOTIDE SEQUENCE [LARGE SCALE GENOMIC DNA]</scope>
    <source>
        <strain evidence="1 2">JCM 3224</strain>
    </source>
</reference>
<comment type="caution">
    <text evidence="1">The sequence shown here is derived from an EMBL/GenBank/DDBJ whole genome shotgun (WGS) entry which is preliminary data.</text>
</comment>
<dbReference type="EMBL" id="JABELX010000011">
    <property type="protein sequence ID" value="NNH73853.1"/>
    <property type="molecule type" value="Genomic_DNA"/>
</dbReference>